<name>A0A2N1J9B4_9BASI</name>
<proteinExistence type="predicted"/>
<feature type="compositionally biased region" description="Low complexity" evidence="1">
    <location>
        <begin position="80"/>
        <end position="89"/>
    </location>
</feature>
<feature type="region of interest" description="Disordered" evidence="1">
    <location>
        <begin position="717"/>
        <end position="738"/>
    </location>
</feature>
<dbReference type="GO" id="GO:0007232">
    <property type="term" value="P:osmosensory signaling pathway via Sho1 osmosensor"/>
    <property type="evidence" value="ECO:0007669"/>
    <property type="project" value="InterPro"/>
</dbReference>
<evidence type="ECO:0000313" key="4">
    <source>
        <dbReference type="Proteomes" id="UP000232875"/>
    </source>
</evidence>
<dbReference type="PANTHER" id="PTHR35778">
    <property type="entry name" value="SIGNALING MUCIN HKR1-RELATED"/>
    <property type="match status" value="1"/>
</dbReference>
<feature type="region of interest" description="Disordered" evidence="1">
    <location>
        <begin position="141"/>
        <end position="342"/>
    </location>
</feature>
<keyword evidence="2" id="KW-1133">Transmembrane helix</keyword>
<dbReference type="EMBL" id="KZ454992">
    <property type="protein sequence ID" value="PKI83124.1"/>
    <property type="molecule type" value="Genomic_DNA"/>
</dbReference>
<feature type="compositionally biased region" description="Low complexity" evidence="1">
    <location>
        <begin position="215"/>
        <end position="342"/>
    </location>
</feature>
<dbReference type="STRING" id="2020962.A0A2N1J9B4"/>
<evidence type="ECO:0000313" key="3">
    <source>
        <dbReference type="EMBL" id="PKI83124.1"/>
    </source>
</evidence>
<feature type="transmembrane region" description="Helical" evidence="2">
    <location>
        <begin position="532"/>
        <end position="553"/>
    </location>
</feature>
<feature type="compositionally biased region" description="Basic residues" evidence="1">
    <location>
        <begin position="173"/>
        <end position="199"/>
    </location>
</feature>
<sequence length="738" mass="78526">MALRTTTKRKTITKRKTVTMRKTVTETSDTHQKTPATSKTKDATVHTTPSTTRPWALPTVHETSDTDAVHSKHKTRKSDSVSLVSPVPVTTKDHALPSTAPHQASSIMPSKHETHKGETTSPSASHAFSAKNEHTHTSLFLHSPDKTQDHDTEMQRHTNSATRDAPTTIPSHHTVHASHGPAHHAKGAMRRSRGSHVHAHGKESRSTALSKDVGTSTDQSATVSSSTSTASTDQSATVSSSTSTASTDQSATVSVSTSTASTDQSATVSVSTSTASTDQSATVSVSTSTASTDQSATVSVSTSTASTDQSATVSVSTSTASTDQSATVSVSTSTTSTTTSTSTTTTTSAYVFVKTDALVMPTPSGPLLLPIYDANKTKQKALPQMITPTSNDGVQLSQSVRISILFKSTVPWSWVVHQRDTAAQLFTYMPPMLAAGMQSSTDFVHTIQLRSQKMTSSDTSPRTLHMARIPPSNVGALQKAFHRASTAMLANTSSHVQRELAEQIDTSFDLLTYKDRDPNGNPPPTLSPSATAAIAATFSTVGFLMLVAVLGWFGYRWYKRRAQTAQDKRRDTIASFVGISPPNCTDEPQQLSTPSPTWTYGDGRTSTMNSRGSATPYMASHPGRIQLDTPRAERALGWSVPDTSGDTVPYLGAGMSLGSQQADIFGFSTHPAPMQGEVGAPVRRYYPDVPPNIPLWLAQERMAATLAQGLPDAGSLPLPPIAQLPKSPMPKELEQATF</sequence>
<dbReference type="InterPro" id="IPR039295">
    <property type="entry name" value="MSB2"/>
</dbReference>
<feature type="region of interest" description="Disordered" evidence="1">
    <location>
        <begin position="579"/>
        <end position="603"/>
    </location>
</feature>
<feature type="compositionally biased region" description="Basic and acidic residues" evidence="1">
    <location>
        <begin position="143"/>
        <end position="156"/>
    </location>
</feature>
<feature type="region of interest" description="Disordered" evidence="1">
    <location>
        <begin position="1"/>
        <end position="128"/>
    </location>
</feature>
<keyword evidence="4" id="KW-1185">Reference proteome</keyword>
<reference evidence="3 4" key="1">
    <citation type="submission" date="2017-10" db="EMBL/GenBank/DDBJ databases">
        <title>A novel species of cold-tolerant Malassezia isolated from bats.</title>
        <authorList>
            <person name="Lorch J.M."/>
            <person name="Palmer J.M."/>
            <person name="Vanderwolf K.J."/>
            <person name="Schmidt K.Z."/>
            <person name="Verant M.L."/>
            <person name="Weller T.J."/>
            <person name="Blehert D.S."/>
        </authorList>
    </citation>
    <scope>NUCLEOTIDE SEQUENCE [LARGE SCALE GENOMIC DNA]</scope>
    <source>
        <strain evidence="3 4">NWHC:44797-103</strain>
    </source>
</reference>
<evidence type="ECO:0000256" key="2">
    <source>
        <dbReference type="SAM" id="Phobius"/>
    </source>
</evidence>
<feature type="compositionally biased region" description="Polar residues" evidence="1">
    <location>
        <begin position="582"/>
        <end position="603"/>
    </location>
</feature>
<dbReference type="GO" id="GO:0005886">
    <property type="term" value="C:plasma membrane"/>
    <property type="evidence" value="ECO:0007669"/>
    <property type="project" value="InterPro"/>
</dbReference>
<feature type="compositionally biased region" description="Basic and acidic residues" evidence="1">
    <location>
        <begin position="729"/>
        <end position="738"/>
    </location>
</feature>
<evidence type="ECO:0000256" key="1">
    <source>
        <dbReference type="SAM" id="MobiDB-lite"/>
    </source>
</evidence>
<dbReference type="GO" id="GO:0005034">
    <property type="term" value="F:osmosensor activity"/>
    <property type="evidence" value="ECO:0007669"/>
    <property type="project" value="InterPro"/>
</dbReference>
<dbReference type="AlphaFoldDB" id="A0A2N1J9B4"/>
<dbReference type="GO" id="GO:0030427">
    <property type="term" value="C:site of polarized growth"/>
    <property type="evidence" value="ECO:0007669"/>
    <property type="project" value="TreeGrafter"/>
</dbReference>
<dbReference type="GO" id="GO:0031505">
    <property type="term" value="P:fungal-type cell wall organization"/>
    <property type="evidence" value="ECO:0007669"/>
    <property type="project" value="TreeGrafter"/>
</dbReference>
<keyword evidence="2" id="KW-0812">Transmembrane</keyword>
<organism evidence="3 4">
    <name type="scientific">Malassezia vespertilionis</name>
    <dbReference type="NCBI Taxonomy" id="2020962"/>
    <lineage>
        <taxon>Eukaryota</taxon>
        <taxon>Fungi</taxon>
        <taxon>Dikarya</taxon>
        <taxon>Basidiomycota</taxon>
        <taxon>Ustilaginomycotina</taxon>
        <taxon>Malasseziomycetes</taxon>
        <taxon>Malasseziales</taxon>
        <taxon>Malasseziaceae</taxon>
        <taxon>Malassezia</taxon>
    </lineage>
</organism>
<dbReference type="GO" id="GO:0009986">
    <property type="term" value="C:cell surface"/>
    <property type="evidence" value="ECO:0007669"/>
    <property type="project" value="TreeGrafter"/>
</dbReference>
<accession>A0A2N1J9B4</accession>
<keyword evidence="2" id="KW-0472">Membrane</keyword>
<dbReference type="PANTHER" id="PTHR35778:SF1">
    <property type="entry name" value="SIGNALING MUCIN HKR1-RELATED"/>
    <property type="match status" value="1"/>
</dbReference>
<gene>
    <name evidence="3" type="ORF">MVES_002884</name>
</gene>
<feature type="compositionally biased region" description="Basic residues" evidence="1">
    <location>
        <begin position="1"/>
        <end position="19"/>
    </location>
</feature>
<protein>
    <submittedName>
        <fullName evidence="3">Uncharacterized protein</fullName>
    </submittedName>
</protein>
<dbReference type="GO" id="GO:0030010">
    <property type="term" value="P:establishment of cell polarity"/>
    <property type="evidence" value="ECO:0007669"/>
    <property type="project" value="TreeGrafter"/>
</dbReference>
<dbReference type="Proteomes" id="UP000232875">
    <property type="component" value="Unassembled WGS sequence"/>
</dbReference>
<dbReference type="OrthoDB" id="3366093at2759"/>
<dbReference type="GO" id="GO:0006972">
    <property type="term" value="P:hyperosmotic response"/>
    <property type="evidence" value="ECO:0007669"/>
    <property type="project" value="TreeGrafter"/>
</dbReference>
<dbReference type="GO" id="GO:0005576">
    <property type="term" value="C:extracellular region"/>
    <property type="evidence" value="ECO:0007669"/>
    <property type="project" value="TreeGrafter"/>
</dbReference>
<dbReference type="GO" id="GO:0001402">
    <property type="term" value="P:signal transduction involved in filamentous growth"/>
    <property type="evidence" value="ECO:0007669"/>
    <property type="project" value="TreeGrafter"/>
</dbReference>